<name>A0ABW5JPR4_9FLAO</name>
<proteinExistence type="predicted"/>
<dbReference type="SUPFAM" id="SSF56601">
    <property type="entry name" value="beta-lactamase/transpeptidase-like"/>
    <property type="match status" value="1"/>
</dbReference>
<keyword evidence="3" id="KW-1185">Reference proteome</keyword>
<keyword evidence="2" id="KW-0378">Hydrolase</keyword>
<reference evidence="3" key="1">
    <citation type="journal article" date="2019" name="Int. J. Syst. Evol. Microbiol.">
        <title>The Global Catalogue of Microorganisms (GCM) 10K type strain sequencing project: providing services to taxonomists for standard genome sequencing and annotation.</title>
        <authorList>
            <consortium name="The Broad Institute Genomics Platform"/>
            <consortium name="The Broad Institute Genome Sequencing Center for Infectious Disease"/>
            <person name="Wu L."/>
            <person name="Ma J."/>
        </authorList>
    </citation>
    <scope>NUCLEOTIDE SEQUENCE [LARGE SCALE GENOMIC DNA]</scope>
    <source>
        <strain evidence="3">KCTC 42903</strain>
    </source>
</reference>
<dbReference type="EC" id="3.-.-.-" evidence="2"/>
<dbReference type="InterPro" id="IPR012338">
    <property type="entry name" value="Beta-lactam/transpept-like"/>
</dbReference>
<dbReference type="Proteomes" id="UP001597441">
    <property type="component" value="Unassembled WGS sequence"/>
</dbReference>
<dbReference type="PROSITE" id="PS51257">
    <property type="entry name" value="PROKAR_LIPOPROTEIN"/>
    <property type="match status" value="1"/>
</dbReference>
<dbReference type="Gene3D" id="3.40.710.10">
    <property type="entry name" value="DD-peptidase/beta-lactamase superfamily"/>
    <property type="match status" value="1"/>
</dbReference>
<gene>
    <name evidence="2" type="ORF">ACFSQS_03950</name>
</gene>
<dbReference type="PANTHER" id="PTHR43283">
    <property type="entry name" value="BETA-LACTAMASE-RELATED"/>
    <property type="match status" value="1"/>
</dbReference>
<dbReference type="InterPro" id="IPR001466">
    <property type="entry name" value="Beta-lactam-related"/>
</dbReference>
<comment type="caution">
    <text evidence="2">The sequence shown here is derived from an EMBL/GenBank/DDBJ whole genome shotgun (WGS) entry which is preliminary data.</text>
</comment>
<protein>
    <submittedName>
        <fullName evidence="2">Serine hydrolase domain-containing protein</fullName>
        <ecNumber evidence="2">3.-.-.-</ecNumber>
    </submittedName>
</protein>
<evidence type="ECO:0000313" key="3">
    <source>
        <dbReference type="Proteomes" id="UP001597441"/>
    </source>
</evidence>
<evidence type="ECO:0000259" key="1">
    <source>
        <dbReference type="Pfam" id="PF00144"/>
    </source>
</evidence>
<dbReference type="RefSeq" id="WP_388014423.1">
    <property type="nucleotide sequence ID" value="NZ_JBHUDT010000001.1"/>
</dbReference>
<accession>A0ABW5JPR4</accession>
<dbReference type="EMBL" id="JBHULK010000001">
    <property type="protein sequence ID" value="MFD2534249.1"/>
    <property type="molecule type" value="Genomic_DNA"/>
</dbReference>
<dbReference type="InterPro" id="IPR050789">
    <property type="entry name" value="Diverse_Enzym_Activities"/>
</dbReference>
<dbReference type="Pfam" id="PF00144">
    <property type="entry name" value="Beta-lactamase"/>
    <property type="match status" value="1"/>
</dbReference>
<dbReference type="PANTHER" id="PTHR43283:SF3">
    <property type="entry name" value="BETA-LACTAMASE FAMILY PROTEIN (AFU_ORTHOLOGUE AFUA_5G07500)"/>
    <property type="match status" value="1"/>
</dbReference>
<sequence length="232" mass="26200">MKKLLNILVVSFFFVSCFKSKNETQSVSPKTLFEVQDDQVGMSKLRLIYIDTMLNDAIKDNIIPGAVVWVSRRGKIVYHKAFGMADNSSERKLQQSDIFRIASQSKAITSTAVMVLCEEGKFNLDAPISKYIPTFKGEQILGSFNENNSSYTTKPSKKQITIRHLLTHTSGLGYGLIDGDYRFNKIYNKANIIDLFTTENISIEDNIKKLAKLALHHKTGERFTYGEALDVL</sequence>
<organism evidence="2 3">
    <name type="scientific">Gelatiniphilus marinus</name>
    <dbReference type="NCBI Taxonomy" id="1759464"/>
    <lineage>
        <taxon>Bacteria</taxon>
        <taxon>Pseudomonadati</taxon>
        <taxon>Bacteroidota</taxon>
        <taxon>Flavobacteriia</taxon>
        <taxon>Flavobacteriales</taxon>
        <taxon>Flavobacteriaceae</taxon>
        <taxon>Gelatiniphilus</taxon>
    </lineage>
</organism>
<dbReference type="GO" id="GO:0016787">
    <property type="term" value="F:hydrolase activity"/>
    <property type="evidence" value="ECO:0007669"/>
    <property type="project" value="UniProtKB-KW"/>
</dbReference>
<evidence type="ECO:0000313" key="2">
    <source>
        <dbReference type="EMBL" id="MFD2534249.1"/>
    </source>
</evidence>
<feature type="domain" description="Beta-lactamase-related" evidence="1">
    <location>
        <begin position="58"/>
        <end position="226"/>
    </location>
</feature>